<evidence type="ECO:0000313" key="1">
    <source>
        <dbReference type="EMBL" id="KAJ3521556.1"/>
    </source>
</evidence>
<dbReference type="Proteomes" id="UP001148662">
    <property type="component" value="Unassembled WGS sequence"/>
</dbReference>
<protein>
    <submittedName>
        <fullName evidence="1">Uncharacterized protein</fullName>
    </submittedName>
</protein>
<evidence type="ECO:0000313" key="2">
    <source>
        <dbReference type="Proteomes" id="UP001148662"/>
    </source>
</evidence>
<name>A0ACC1RKK9_9APHY</name>
<keyword evidence="2" id="KW-1185">Reference proteome</keyword>
<reference evidence="1" key="1">
    <citation type="submission" date="2022-07" db="EMBL/GenBank/DDBJ databases">
        <title>Genome Sequence of Phlebia brevispora.</title>
        <authorList>
            <person name="Buettner E."/>
        </authorList>
    </citation>
    <scope>NUCLEOTIDE SEQUENCE</scope>
    <source>
        <strain evidence="1">MPL23</strain>
    </source>
</reference>
<dbReference type="EMBL" id="JANHOG010002621">
    <property type="protein sequence ID" value="KAJ3521556.1"/>
    <property type="molecule type" value="Genomic_DNA"/>
</dbReference>
<proteinExistence type="predicted"/>
<organism evidence="1 2">
    <name type="scientific">Phlebia brevispora</name>
    <dbReference type="NCBI Taxonomy" id="194682"/>
    <lineage>
        <taxon>Eukaryota</taxon>
        <taxon>Fungi</taxon>
        <taxon>Dikarya</taxon>
        <taxon>Basidiomycota</taxon>
        <taxon>Agaricomycotina</taxon>
        <taxon>Agaricomycetes</taxon>
        <taxon>Polyporales</taxon>
        <taxon>Meruliaceae</taxon>
        <taxon>Phlebia</taxon>
    </lineage>
</organism>
<sequence>MTRLPTHVVLMSAHGLDVSEDHPLALELASLRASVARYQHEAHTASVKLQRHSLEASEALERTHAVERENARLYEEIRTLRANPDLTPHPAALQVPELSLALRRLSDKLTYTEDLLLSRTNELAQTHNDLAKAQSDAAAAQEVAKQARAREEEGKARERDLERKARAVQEECRLADLALQEYADLVRNLEGRHSKGSVGSGQSSSDLNVTPLESLAEGKSGLQKLLNEFNSETERLSLEVNRLQAENELLKVKLDAERRIAETDRQRFSETTLELDRYKADDDTAAKMVSRYMKFSQSTTDSLQEAMESLRQRHTAAVATLELRLHNLHKSLHSERRQAEKLRHALDELSEDISREAFGRRREISLRLAFLTREEGLAESLRRWLRKSREAFDRSFSSEGADKDQSLREMYDRILREAEELLETLNGHSEDSSSGTVARFLLAQDSVSSLTRELQHETERRLEAERRLAHMELAAEALIDGAHQHDVLEPISPPPPPRTESVLKLNGTLKTENHNSLAKPVALADVPVLIQVEPEAVYERESREKDDDHVLKDMAPITRVEFPSVSEVEEKPSPPPKDTRVLEPLNSISMYPQDPPVTQYDVIHTAPSEQICTTEHQDAVYIPTVEERDEVPLQLAFPAAPTLPPKDIIYKPIPIIPAEQHASISTAVSGPSPSDDSATYILDSPPLRAASPTALLVTEDSNPGPIFSQDIEDIVTDVPARIEIETVKPPRQDPLVSTETKQPLLSELAGVKARYDELQKALRDCSLALKELRKDLLLLPPGPEAVVRTVVDRLSDYNEDARVELEIRVADEERISAGYRTLLTVPGAISDEVDESEMSLLPQAGRPTT</sequence>
<accession>A0ACC1RKK9</accession>
<gene>
    <name evidence="1" type="ORF">NM688_g9001</name>
</gene>
<comment type="caution">
    <text evidence="1">The sequence shown here is derived from an EMBL/GenBank/DDBJ whole genome shotgun (WGS) entry which is preliminary data.</text>
</comment>